<sequence>MTSRALPRDELLRRAAAIRLVLLDVDGVLTDGRLYYGADGEALKAFDVKDGHGIVLLRDHVDFGVVSGRPGKASEKRLQELRVKHLVFGERDKLAGYAKLAHLGVPDGAVAYMGDDVNDVPLLEKVGLAAAPADAREEARAVAHLVTAAPGGRGAVRELCDLILRAKGL</sequence>
<dbReference type="NCBIfam" id="TIGR01670">
    <property type="entry name" value="KdsC-phosphatas"/>
    <property type="match status" value="1"/>
</dbReference>
<dbReference type="PIRSF" id="PIRSF006118">
    <property type="entry name" value="KDO8-P_Ptase"/>
    <property type="match status" value="1"/>
</dbReference>
<dbReference type="SFLD" id="SFLDG01136">
    <property type="entry name" value="C1.6:_Phosphoserine_Phosphatas"/>
    <property type="match status" value="1"/>
</dbReference>
<dbReference type="Gene3D" id="3.40.50.1000">
    <property type="entry name" value="HAD superfamily/HAD-like"/>
    <property type="match status" value="1"/>
</dbReference>
<dbReference type="PANTHER" id="PTHR21485:SF3">
    <property type="entry name" value="N-ACYLNEURAMINATE CYTIDYLYLTRANSFERASE"/>
    <property type="match status" value="1"/>
</dbReference>
<dbReference type="EMBL" id="AP025591">
    <property type="protein sequence ID" value="BDG03286.1"/>
    <property type="molecule type" value="Genomic_DNA"/>
</dbReference>
<dbReference type="SUPFAM" id="SSF56784">
    <property type="entry name" value="HAD-like"/>
    <property type="match status" value="1"/>
</dbReference>
<gene>
    <name evidence="7" type="primary">kdsC</name>
    <name evidence="7" type="ORF">AMOR_22820</name>
</gene>
<dbReference type="SFLD" id="SFLDS00003">
    <property type="entry name" value="Haloacid_Dehalogenase"/>
    <property type="match status" value="1"/>
</dbReference>
<accession>A0ABN6MS14</accession>
<comment type="subunit">
    <text evidence="3">Homotetramer.</text>
</comment>
<evidence type="ECO:0000256" key="6">
    <source>
        <dbReference type="ARBA" id="ARBA00022842"/>
    </source>
</evidence>
<evidence type="ECO:0000256" key="1">
    <source>
        <dbReference type="ARBA" id="ARBA00001946"/>
    </source>
</evidence>
<name>A0ABN6MS14_9BACT</name>
<evidence type="ECO:0000256" key="2">
    <source>
        <dbReference type="ARBA" id="ARBA00005893"/>
    </source>
</evidence>
<comment type="cofactor">
    <cofactor evidence="1">
        <name>Mg(2+)</name>
        <dbReference type="ChEBI" id="CHEBI:18420"/>
    </cofactor>
</comment>
<reference evidence="8" key="1">
    <citation type="journal article" date="2022" name="Int. J. Syst. Evol. Microbiol.">
        <title>Anaeromyxobacter oryzae sp. nov., Anaeromyxobacter diazotrophicus sp. nov. and Anaeromyxobacter paludicola sp. nov., isolated from paddy soils.</title>
        <authorList>
            <person name="Itoh H."/>
            <person name="Xu Z."/>
            <person name="Mise K."/>
            <person name="Masuda Y."/>
            <person name="Ushijima N."/>
            <person name="Hayakawa C."/>
            <person name="Shiratori Y."/>
            <person name="Senoo K."/>
        </authorList>
    </citation>
    <scope>NUCLEOTIDE SEQUENCE [LARGE SCALE GENOMIC DNA]</scope>
    <source>
        <strain evidence="8">Red232</strain>
    </source>
</reference>
<dbReference type="InterPro" id="IPR010023">
    <property type="entry name" value="KdsC_fam"/>
</dbReference>
<evidence type="ECO:0000256" key="5">
    <source>
        <dbReference type="ARBA" id="ARBA00022801"/>
    </source>
</evidence>
<dbReference type="PANTHER" id="PTHR21485">
    <property type="entry name" value="HAD SUPERFAMILY MEMBERS CMAS AND KDSC"/>
    <property type="match status" value="1"/>
</dbReference>
<evidence type="ECO:0000313" key="7">
    <source>
        <dbReference type="EMBL" id="BDG03286.1"/>
    </source>
</evidence>
<keyword evidence="8" id="KW-1185">Reference proteome</keyword>
<dbReference type="InterPro" id="IPR050793">
    <property type="entry name" value="CMP-NeuNAc_synthase"/>
</dbReference>
<dbReference type="Proteomes" id="UP001162891">
    <property type="component" value="Chromosome"/>
</dbReference>
<dbReference type="InterPro" id="IPR036412">
    <property type="entry name" value="HAD-like_sf"/>
</dbReference>
<protein>
    <submittedName>
        <fullName evidence="7">3-deoxy-D-manno-octulosonate 8-phosphate phosphatase KdsC</fullName>
    </submittedName>
</protein>
<organism evidence="7 8">
    <name type="scientific">Anaeromyxobacter oryzae</name>
    <dbReference type="NCBI Taxonomy" id="2918170"/>
    <lineage>
        <taxon>Bacteria</taxon>
        <taxon>Pseudomonadati</taxon>
        <taxon>Myxococcota</taxon>
        <taxon>Myxococcia</taxon>
        <taxon>Myxococcales</taxon>
        <taxon>Cystobacterineae</taxon>
        <taxon>Anaeromyxobacteraceae</taxon>
        <taxon>Anaeromyxobacter</taxon>
    </lineage>
</organism>
<evidence type="ECO:0000256" key="3">
    <source>
        <dbReference type="ARBA" id="ARBA00011881"/>
    </source>
</evidence>
<proteinExistence type="inferred from homology"/>
<keyword evidence="6" id="KW-0460">Magnesium</keyword>
<dbReference type="SFLD" id="SFLDG01138">
    <property type="entry name" value="C1.6.2:_Deoxy-d-mannose-octulo"/>
    <property type="match status" value="1"/>
</dbReference>
<keyword evidence="5" id="KW-0378">Hydrolase</keyword>
<comment type="similarity">
    <text evidence="2">Belongs to the KdsC family.</text>
</comment>
<dbReference type="InterPro" id="IPR023214">
    <property type="entry name" value="HAD_sf"/>
</dbReference>
<dbReference type="Pfam" id="PF08282">
    <property type="entry name" value="Hydrolase_3"/>
    <property type="match status" value="1"/>
</dbReference>
<evidence type="ECO:0000313" key="8">
    <source>
        <dbReference type="Proteomes" id="UP001162891"/>
    </source>
</evidence>
<dbReference type="RefSeq" id="WP_248361165.1">
    <property type="nucleotide sequence ID" value="NZ_AP025591.1"/>
</dbReference>
<keyword evidence="4" id="KW-0479">Metal-binding</keyword>
<evidence type="ECO:0000256" key="4">
    <source>
        <dbReference type="ARBA" id="ARBA00022723"/>
    </source>
</evidence>